<dbReference type="AlphaFoldDB" id="A0A0R0M3K0"/>
<protein>
    <submittedName>
        <fullName evidence="1">Uncharacterized protein</fullName>
    </submittedName>
</protein>
<name>A0A0R0M3K0_9MICR</name>
<accession>A0A0R0M3K0</accession>
<dbReference type="EMBL" id="LGUB01000124">
    <property type="protein sequence ID" value="KRH94174.1"/>
    <property type="molecule type" value="Genomic_DNA"/>
</dbReference>
<proteinExistence type="predicted"/>
<gene>
    <name evidence="1" type="ORF">M153_3560006424</name>
</gene>
<dbReference type="Proteomes" id="UP000051530">
    <property type="component" value="Unassembled WGS sequence"/>
</dbReference>
<evidence type="ECO:0000313" key="1">
    <source>
        <dbReference type="EMBL" id="KRH94174.1"/>
    </source>
</evidence>
<evidence type="ECO:0000313" key="2">
    <source>
        <dbReference type="Proteomes" id="UP000051530"/>
    </source>
</evidence>
<keyword evidence="2" id="KW-1185">Reference proteome</keyword>
<sequence length="397" mass="46451">MPKPFADFIFKIKQPSVDIPKPQKIKKTDKKNLYNFGEVVMKDVPLFQFTYKNPQFNTTNLKDSNKNNVQTYDESLKNDGFESNFFVDTMFKENSLIYYNQVNQMDQTVKRVKMDKSAPPNKKQPISRNIRNKKTAVDQNLNQNEKDLVSENLKEKNISKNFSKIKPQHLKISPIKYFMLIDKSDTLDQQLNTLFNMSIEYLNDKKLISNNDIALDIKLDKNSILEEIDTVKIENIKIKEEIDKWNEIKQENIKNTRNLKESVRQMLERISFSPDSEDKIVEKNVPTICQNQEDEIEIISPPAPASLKMSDVMDIFDDQNYEQNCNQNSEIAQSNENMVPLERHLAWLTTRSVRFLDHISISSNIIFQKVYELLKIRRIEPVLVLKKMASLKEITGN</sequence>
<reference evidence="1 2" key="1">
    <citation type="submission" date="2015-07" db="EMBL/GenBank/DDBJ databases">
        <title>The genome of Pseudoloma neurophilia, a relevant intracellular parasite of the zebrafish.</title>
        <authorList>
            <person name="Ndikumana S."/>
            <person name="Pelin A."/>
            <person name="Sanders J."/>
            <person name="Corradi N."/>
        </authorList>
    </citation>
    <scope>NUCLEOTIDE SEQUENCE [LARGE SCALE GENOMIC DNA]</scope>
    <source>
        <strain evidence="1 2">MK1</strain>
    </source>
</reference>
<comment type="caution">
    <text evidence="1">The sequence shown here is derived from an EMBL/GenBank/DDBJ whole genome shotgun (WGS) entry which is preliminary data.</text>
</comment>
<dbReference type="VEuPathDB" id="MicrosporidiaDB:M153_3560006424"/>
<organism evidence="1 2">
    <name type="scientific">Pseudoloma neurophilia</name>
    <dbReference type="NCBI Taxonomy" id="146866"/>
    <lineage>
        <taxon>Eukaryota</taxon>
        <taxon>Fungi</taxon>
        <taxon>Fungi incertae sedis</taxon>
        <taxon>Microsporidia</taxon>
        <taxon>Pseudoloma</taxon>
    </lineage>
</organism>